<sequence length="126" mass="13346">MLAAVAERDQAMAQRLVQQWAHRRGLAALESLISGPLCVGQGVGAAEWLRSQAGLVSNPELELGTGISMVQPDLQPTVQRPVLALVQDALAPAARNAAPAPFAHASLRAWLPDAEELDDFHLPLAS</sequence>
<dbReference type="AlphaFoldDB" id="A0A2P7N1C5"/>
<evidence type="ECO:0000313" key="1">
    <source>
        <dbReference type="EMBL" id="PSJ07262.1"/>
    </source>
</evidence>
<gene>
    <name evidence="1" type="ORF">C7K55_00460</name>
</gene>
<protein>
    <submittedName>
        <fullName evidence="1">Uncharacterized protein</fullName>
    </submittedName>
</protein>
<evidence type="ECO:0000313" key="2">
    <source>
        <dbReference type="Proteomes" id="UP000243002"/>
    </source>
</evidence>
<dbReference type="EMBL" id="PXXO01000001">
    <property type="protein sequence ID" value="PSJ07262.1"/>
    <property type="molecule type" value="Genomic_DNA"/>
</dbReference>
<proteinExistence type="predicted"/>
<comment type="caution">
    <text evidence="1">The sequence shown here is derived from an EMBL/GenBank/DDBJ whole genome shotgun (WGS) entry which is preliminary data.</text>
</comment>
<name>A0A2P7N1C5_9CYAN</name>
<organism evidence="1 2">
    <name type="scientific">Cyanobium usitatum str. Tous</name>
    <dbReference type="NCBI Taxonomy" id="2116684"/>
    <lineage>
        <taxon>Bacteria</taxon>
        <taxon>Bacillati</taxon>
        <taxon>Cyanobacteriota</taxon>
        <taxon>Cyanophyceae</taxon>
        <taxon>Synechococcales</taxon>
        <taxon>Prochlorococcaceae</taxon>
        <taxon>Cyanobium</taxon>
    </lineage>
</organism>
<accession>A0A2P7N1C5</accession>
<keyword evidence="2" id="KW-1185">Reference proteome</keyword>
<dbReference type="Proteomes" id="UP000243002">
    <property type="component" value="Unassembled WGS sequence"/>
</dbReference>
<reference evidence="1 2" key="1">
    <citation type="journal article" date="2018" name="Environ. Microbiol.">
        <title>Ecological and genomic features of two widespread freshwater picocyanobacteria.</title>
        <authorList>
            <person name="Cabello-Yeves P.J."/>
            <person name="Picazo A."/>
            <person name="Camacho A."/>
            <person name="Callieri C."/>
            <person name="Rosselli R."/>
            <person name="Roda-Garcia J.J."/>
            <person name="Coutinho F.H."/>
            <person name="Rodriguez-Valera F."/>
        </authorList>
    </citation>
    <scope>NUCLEOTIDE SEQUENCE [LARGE SCALE GENOMIC DNA]</scope>
    <source>
        <strain evidence="1 2">Tous</strain>
    </source>
</reference>